<reference evidence="2" key="1">
    <citation type="submission" date="2019-04" db="EMBL/GenBank/DDBJ databases">
        <title>Friends and foes A comparative genomics studyof 23 Aspergillus species from section Flavi.</title>
        <authorList>
            <consortium name="DOE Joint Genome Institute"/>
            <person name="Kjaerbolling I."/>
            <person name="Vesth T."/>
            <person name="Frisvad J.C."/>
            <person name="Nybo J.L."/>
            <person name="Theobald S."/>
            <person name="Kildgaard S."/>
            <person name="Isbrandt T."/>
            <person name="Kuo A."/>
            <person name="Sato A."/>
            <person name="Lyhne E.K."/>
            <person name="Kogle M.E."/>
            <person name="Wiebenga A."/>
            <person name="Kun R.S."/>
            <person name="Lubbers R.J."/>
            <person name="Makela M.R."/>
            <person name="Barry K."/>
            <person name="Chovatia M."/>
            <person name="Clum A."/>
            <person name="Daum C."/>
            <person name="Haridas S."/>
            <person name="He G."/>
            <person name="LaButti K."/>
            <person name="Lipzen A."/>
            <person name="Mondo S."/>
            <person name="Riley R."/>
            <person name="Salamov A."/>
            <person name="Simmons B.A."/>
            <person name="Magnuson J.K."/>
            <person name="Henrissat B."/>
            <person name="Mortensen U.H."/>
            <person name="Larsen T.O."/>
            <person name="Devries R.P."/>
            <person name="Grigoriev I.V."/>
            <person name="Machida M."/>
            <person name="Baker S.E."/>
            <person name="Andersen M.R."/>
        </authorList>
    </citation>
    <scope>NUCLEOTIDE SEQUENCE [LARGE SCALE GENOMIC DNA]</scope>
    <source>
        <strain evidence="2">IBT 14317</strain>
    </source>
</reference>
<organism evidence="2">
    <name type="scientific">Petromyces alliaceus</name>
    <name type="common">Aspergillus alliaceus</name>
    <dbReference type="NCBI Taxonomy" id="209559"/>
    <lineage>
        <taxon>Eukaryota</taxon>
        <taxon>Fungi</taxon>
        <taxon>Dikarya</taxon>
        <taxon>Ascomycota</taxon>
        <taxon>Pezizomycotina</taxon>
        <taxon>Eurotiomycetes</taxon>
        <taxon>Eurotiomycetidae</taxon>
        <taxon>Eurotiales</taxon>
        <taxon>Aspergillaceae</taxon>
        <taxon>Aspergillus</taxon>
        <taxon>Aspergillus subgen. Circumdati</taxon>
    </lineage>
</organism>
<keyword evidence="1" id="KW-1133">Transmembrane helix</keyword>
<evidence type="ECO:0000256" key="1">
    <source>
        <dbReference type="SAM" id="Phobius"/>
    </source>
</evidence>
<gene>
    <name evidence="2" type="ORF">BDV23DRAFT_142767</name>
</gene>
<feature type="transmembrane region" description="Helical" evidence="1">
    <location>
        <begin position="39"/>
        <end position="60"/>
    </location>
</feature>
<dbReference type="Proteomes" id="UP000326877">
    <property type="component" value="Unassembled WGS sequence"/>
</dbReference>
<protein>
    <submittedName>
        <fullName evidence="2">Uncharacterized protein</fullName>
    </submittedName>
</protein>
<evidence type="ECO:0000313" key="2">
    <source>
        <dbReference type="EMBL" id="KAE8396449.1"/>
    </source>
</evidence>
<keyword evidence="1" id="KW-0472">Membrane</keyword>
<keyword evidence="1" id="KW-0812">Transmembrane</keyword>
<accession>A0A5N7CRA7</accession>
<proteinExistence type="predicted"/>
<feature type="transmembrane region" description="Helical" evidence="1">
    <location>
        <begin position="12"/>
        <end position="33"/>
    </location>
</feature>
<dbReference type="AlphaFoldDB" id="A0A5N7CRA7"/>
<sequence length="61" mass="6894">MGRCCTMVSVRMSRIVGILVYVTVSVEMFEYPVVLLELVIYREGLLCIYIIAQSITYLGVS</sequence>
<dbReference type="EMBL" id="ML735214">
    <property type="protein sequence ID" value="KAE8396449.1"/>
    <property type="molecule type" value="Genomic_DNA"/>
</dbReference>
<name>A0A5N7CRA7_PETAA</name>